<evidence type="ECO:0000313" key="3">
    <source>
        <dbReference type="Proteomes" id="UP000595001"/>
    </source>
</evidence>
<organism evidence="2 3">
    <name type="scientific">Halosimplex litoreum</name>
    <dbReference type="NCBI Taxonomy" id="1198301"/>
    <lineage>
        <taxon>Archaea</taxon>
        <taxon>Methanobacteriati</taxon>
        <taxon>Methanobacteriota</taxon>
        <taxon>Stenosarchaea group</taxon>
        <taxon>Halobacteria</taxon>
        <taxon>Halobacteriales</taxon>
        <taxon>Haloarculaceae</taxon>
        <taxon>Halosimplex</taxon>
    </lineage>
</organism>
<name>A0A7T3FVK9_9EURY</name>
<dbReference type="InterPro" id="IPR055927">
    <property type="entry name" value="DUF7504"/>
</dbReference>
<sequence>MYVLGPPLWNESVGEGTTLLVRGRTMTRKTDMTTQLLAGDDDGDTGTVLVTTDERPASLWERYRGLAPNADPSRVGIVDATGEAGGGDRPVTDATEGTTFSADGVGTPAVGSVNSPADLTGIGMMVSRFFDELLTERGVGRIRVGIATLNTMAMYADTERITRFVHVLSGRIRSVEGLGLVVVHTDGLEGDIGNSLPALVDGLVDIREADDGFEARTRRFGTDGDWRPIDLTEPVGAAESSDTRGTTTPTSARPPESLGAAVRAVEAERPTLTLCNYEEDDAAREGEADALRSYFESRDVTVRTARLDAETPRGVALLHREEALLAATPTADLADAIALDESSLFADGRRPAVIEALSGDARAAGGVDRAFLVEASRVVETRAARTSGGRLDAGFQSLSRLWAVPRTRRIYEALAEAGVDVHAYGVADAATPPDTAITVHASDDPEIRDTWFVVHDGAGAGERAAALVAEERDPGVYHGFWTRTPERVAALSTYVVETHCH</sequence>
<dbReference type="Pfam" id="PF24336">
    <property type="entry name" value="DUF7504"/>
    <property type="match status" value="1"/>
</dbReference>
<dbReference type="InterPro" id="IPR027417">
    <property type="entry name" value="P-loop_NTPase"/>
</dbReference>
<evidence type="ECO:0000256" key="1">
    <source>
        <dbReference type="SAM" id="MobiDB-lite"/>
    </source>
</evidence>
<dbReference type="KEGG" id="hlt:I7X12_11920"/>
<evidence type="ECO:0000313" key="2">
    <source>
        <dbReference type="EMBL" id="QPV61473.1"/>
    </source>
</evidence>
<proteinExistence type="predicted"/>
<feature type="region of interest" description="Disordered" evidence="1">
    <location>
        <begin position="74"/>
        <end position="93"/>
    </location>
</feature>
<dbReference type="OrthoDB" id="302327at2157"/>
<evidence type="ECO:0008006" key="4">
    <source>
        <dbReference type="Google" id="ProtNLM"/>
    </source>
</evidence>
<dbReference type="Gene3D" id="3.40.50.300">
    <property type="entry name" value="P-loop containing nucleotide triphosphate hydrolases"/>
    <property type="match status" value="1"/>
</dbReference>
<keyword evidence="3" id="KW-1185">Reference proteome</keyword>
<dbReference type="AlphaFoldDB" id="A0A7T3FVK9"/>
<feature type="region of interest" description="Disordered" evidence="1">
    <location>
        <begin position="229"/>
        <end position="257"/>
    </location>
</feature>
<dbReference type="GeneID" id="60589211"/>
<dbReference type="EMBL" id="CP065856">
    <property type="protein sequence ID" value="QPV61473.1"/>
    <property type="molecule type" value="Genomic_DNA"/>
</dbReference>
<gene>
    <name evidence="2" type="ORF">I7X12_11920</name>
</gene>
<dbReference type="Proteomes" id="UP000595001">
    <property type="component" value="Chromosome"/>
</dbReference>
<dbReference type="RefSeq" id="WP_198060303.1">
    <property type="nucleotide sequence ID" value="NZ_CP065856.1"/>
</dbReference>
<reference evidence="2 3" key="1">
    <citation type="submission" date="2020-12" db="EMBL/GenBank/DDBJ databases">
        <title>Halosimplex halophilum sp. nov. and Halosimplex salinum sp. nov., two new members of the genus Halosimplex.</title>
        <authorList>
            <person name="Cui H.L."/>
        </authorList>
    </citation>
    <scope>NUCLEOTIDE SEQUENCE [LARGE SCALE GENOMIC DNA]</scope>
    <source>
        <strain evidence="2 3">YGH94</strain>
    </source>
</reference>
<protein>
    <recommendedName>
        <fullName evidence="4">DICT domain-containing protein</fullName>
    </recommendedName>
</protein>
<accession>A0A7T3FVK9</accession>